<organism evidence="1 2">
    <name type="scientific">Bimuria novae-zelandiae CBS 107.79</name>
    <dbReference type="NCBI Taxonomy" id="1447943"/>
    <lineage>
        <taxon>Eukaryota</taxon>
        <taxon>Fungi</taxon>
        <taxon>Dikarya</taxon>
        <taxon>Ascomycota</taxon>
        <taxon>Pezizomycotina</taxon>
        <taxon>Dothideomycetes</taxon>
        <taxon>Pleosporomycetidae</taxon>
        <taxon>Pleosporales</taxon>
        <taxon>Massarineae</taxon>
        <taxon>Didymosphaeriaceae</taxon>
        <taxon>Bimuria</taxon>
    </lineage>
</organism>
<accession>A0A6A5UQN6</accession>
<dbReference type="AlphaFoldDB" id="A0A6A5UQN6"/>
<evidence type="ECO:0000313" key="2">
    <source>
        <dbReference type="Proteomes" id="UP000800036"/>
    </source>
</evidence>
<name>A0A6A5UQN6_9PLEO</name>
<sequence length="243" mass="27581">MFAWKTKIETGAITIVIALSKATKQVCKDVTAAIKESSLFPPLKVIALEEWEKHQYAVLEHSMKLRPLLLDNDVQSFTNETNTRTMIAKFNAPTYEAVQKTPNTGTGWYHKQQTNMMAAMVPADLTDGTLLDNIAERVHEEAKKTLTTAFRSTWTACLRSLSSSMSSSVSVCRRTTNYWYQTAAYALRSSRCFRSCRRRRRISLSRSGKLRWRSRGSLMANYISQSSTLTIGKEDIFISENRA</sequence>
<protein>
    <submittedName>
        <fullName evidence="1">Uncharacterized protein</fullName>
    </submittedName>
</protein>
<keyword evidence="2" id="KW-1185">Reference proteome</keyword>
<reference evidence="1" key="1">
    <citation type="journal article" date="2020" name="Stud. Mycol.">
        <title>101 Dothideomycetes genomes: a test case for predicting lifestyles and emergence of pathogens.</title>
        <authorList>
            <person name="Haridas S."/>
            <person name="Albert R."/>
            <person name="Binder M."/>
            <person name="Bloem J."/>
            <person name="Labutti K."/>
            <person name="Salamov A."/>
            <person name="Andreopoulos B."/>
            <person name="Baker S."/>
            <person name="Barry K."/>
            <person name="Bills G."/>
            <person name="Bluhm B."/>
            <person name="Cannon C."/>
            <person name="Castanera R."/>
            <person name="Culley D."/>
            <person name="Daum C."/>
            <person name="Ezra D."/>
            <person name="Gonzalez J."/>
            <person name="Henrissat B."/>
            <person name="Kuo A."/>
            <person name="Liang C."/>
            <person name="Lipzen A."/>
            <person name="Lutzoni F."/>
            <person name="Magnuson J."/>
            <person name="Mondo S."/>
            <person name="Nolan M."/>
            <person name="Ohm R."/>
            <person name="Pangilinan J."/>
            <person name="Park H.-J."/>
            <person name="Ramirez L."/>
            <person name="Alfaro M."/>
            <person name="Sun H."/>
            <person name="Tritt A."/>
            <person name="Yoshinaga Y."/>
            <person name="Zwiers L.-H."/>
            <person name="Turgeon B."/>
            <person name="Goodwin S."/>
            <person name="Spatafora J."/>
            <person name="Crous P."/>
            <person name="Grigoriev I."/>
        </authorList>
    </citation>
    <scope>NUCLEOTIDE SEQUENCE</scope>
    <source>
        <strain evidence="1">CBS 107.79</strain>
    </source>
</reference>
<dbReference type="EMBL" id="ML976739">
    <property type="protein sequence ID" value="KAF1967008.1"/>
    <property type="molecule type" value="Genomic_DNA"/>
</dbReference>
<evidence type="ECO:0000313" key="1">
    <source>
        <dbReference type="EMBL" id="KAF1967008.1"/>
    </source>
</evidence>
<gene>
    <name evidence="1" type="ORF">BU23DRAFT_309171</name>
</gene>
<proteinExistence type="predicted"/>
<dbReference type="Proteomes" id="UP000800036">
    <property type="component" value="Unassembled WGS sequence"/>
</dbReference>